<dbReference type="EMBL" id="JAJSOF020000027">
    <property type="protein sequence ID" value="KAJ4433690.1"/>
    <property type="molecule type" value="Genomic_DNA"/>
</dbReference>
<accession>A0ABQ8SHS3</accession>
<protein>
    <submittedName>
        <fullName evidence="1">Uncharacterized protein</fullName>
    </submittedName>
</protein>
<gene>
    <name evidence="1" type="ORF">ANN_16001</name>
</gene>
<comment type="caution">
    <text evidence="1">The sequence shown here is derived from an EMBL/GenBank/DDBJ whole genome shotgun (WGS) entry which is preliminary data.</text>
</comment>
<name>A0ABQ8SHS3_PERAM</name>
<evidence type="ECO:0000313" key="1">
    <source>
        <dbReference type="EMBL" id="KAJ4433690.1"/>
    </source>
</evidence>
<sequence length="285" mass="31837">MWDTEQHTETLRMLEEETQLPEAADSLDQPPWNVVQRCWMASAMAPEADLVGGGVSPRTNREALGEFAEAGMRDLGKEAEKDKEIRLDCRQNKKICYPTPRPILFGQQFGIHLTSFVFEGTPIFLDAVHDTAEQKLLRLKALVDGDSVQISFVQEALVRWGEVSNNSDPPSSLAVQNHWGVPSILEHSWISRSDGKRPDGLTLVPWHIIIFLSLLRLKYLAHGSWCSEGKALISTIGRSLVQLSGDPRSSQYLRQRIGIAIQRGNATSILASFPESSYLDEIAFL</sequence>
<proteinExistence type="predicted"/>
<organism evidence="1 2">
    <name type="scientific">Periplaneta americana</name>
    <name type="common">American cockroach</name>
    <name type="synonym">Blatta americana</name>
    <dbReference type="NCBI Taxonomy" id="6978"/>
    <lineage>
        <taxon>Eukaryota</taxon>
        <taxon>Metazoa</taxon>
        <taxon>Ecdysozoa</taxon>
        <taxon>Arthropoda</taxon>
        <taxon>Hexapoda</taxon>
        <taxon>Insecta</taxon>
        <taxon>Pterygota</taxon>
        <taxon>Neoptera</taxon>
        <taxon>Polyneoptera</taxon>
        <taxon>Dictyoptera</taxon>
        <taxon>Blattodea</taxon>
        <taxon>Blattoidea</taxon>
        <taxon>Blattidae</taxon>
        <taxon>Blattinae</taxon>
        <taxon>Periplaneta</taxon>
    </lineage>
</organism>
<evidence type="ECO:0000313" key="2">
    <source>
        <dbReference type="Proteomes" id="UP001148838"/>
    </source>
</evidence>
<reference evidence="1 2" key="1">
    <citation type="journal article" date="2022" name="Allergy">
        <title>Genome assembly and annotation of Periplaneta americana reveal a comprehensive cockroach allergen profile.</title>
        <authorList>
            <person name="Wang L."/>
            <person name="Xiong Q."/>
            <person name="Saelim N."/>
            <person name="Wang L."/>
            <person name="Nong W."/>
            <person name="Wan A.T."/>
            <person name="Shi M."/>
            <person name="Liu X."/>
            <person name="Cao Q."/>
            <person name="Hui J.H.L."/>
            <person name="Sookrung N."/>
            <person name="Leung T.F."/>
            <person name="Tungtrongchitr A."/>
            <person name="Tsui S.K.W."/>
        </authorList>
    </citation>
    <scope>NUCLEOTIDE SEQUENCE [LARGE SCALE GENOMIC DNA]</scope>
    <source>
        <strain evidence="1">PWHHKU_190912</strain>
    </source>
</reference>
<keyword evidence="2" id="KW-1185">Reference proteome</keyword>
<dbReference type="Proteomes" id="UP001148838">
    <property type="component" value="Unassembled WGS sequence"/>
</dbReference>